<dbReference type="Proteomes" id="UP000473658">
    <property type="component" value="Unassembled WGS sequence"/>
</dbReference>
<reference evidence="2 3" key="1">
    <citation type="submission" date="2018-08" db="EMBL/GenBank/DDBJ databases">
        <title>Crown Gall in kiwifruit.</title>
        <authorList>
            <person name="Visnovsky S.B."/>
            <person name="Pitman A.R."/>
        </authorList>
    </citation>
    <scope>NUCLEOTIDE SEQUENCE [LARGE SCALE GENOMIC DNA]</scope>
    <source>
        <strain evidence="2 3">SBV_302_78_2</strain>
    </source>
</reference>
<feature type="compositionally biased region" description="Basic and acidic residues" evidence="1">
    <location>
        <begin position="1"/>
        <end position="19"/>
    </location>
</feature>
<feature type="region of interest" description="Disordered" evidence="1">
    <location>
        <begin position="1"/>
        <end position="25"/>
    </location>
</feature>
<dbReference type="RefSeq" id="WP_149898300.1">
    <property type="nucleotide sequence ID" value="NZ_QRFF01000002.1"/>
</dbReference>
<gene>
    <name evidence="2" type="ORF">DXM27_06165</name>
</gene>
<name>A0AA88F533_RHIRH</name>
<evidence type="ECO:0000256" key="1">
    <source>
        <dbReference type="SAM" id="MobiDB-lite"/>
    </source>
</evidence>
<organism evidence="2 3">
    <name type="scientific">Rhizobium rhizogenes</name>
    <name type="common">Agrobacterium rhizogenes</name>
    <dbReference type="NCBI Taxonomy" id="359"/>
    <lineage>
        <taxon>Bacteria</taxon>
        <taxon>Pseudomonadati</taxon>
        <taxon>Pseudomonadota</taxon>
        <taxon>Alphaproteobacteria</taxon>
        <taxon>Hyphomicrobiales</taxon>
        <taxon>Rhizobiaceae</taxon>
        <taxon>Rhizobium/Agrobacterium group</taxon>
        <taxon>Rhizobium</taxon>
    </lineage>
</organism>
<dbReference type="EMBL" id="QRFF01000002">
    <property type="protein sequence ID" value="KAA3502573.1"/>
    <property type="molecule type" value="Genomic_DNA"/>
</dbReference>
<dbReference type="AlphaFoldDB" id="A0AA88F533"/>
<proteinExistence type="predicted"/>
<sequence>MASDRKAAKQAIEETSKDDPELDEAISGGHSYQLKLTQENNRHREAMRRSEMGVFGRLFGSDSAATTSVAFIAMACGVAGTAFCWIMAGNASVAEVTTFWSTQAERALAFSGGALAYIFGKGAK</sequence>
<protein>
    <submittedName>
        <fullName evidence="2">Uncharacterized protein</fullName>
    </submittedName>
</protein>
<comment type="caution">
    <text evidence="2">The sequence shown here is derived from an EMBL/GenBank/DDBJ whole genome shotgun (WGS) entry which is preliminary data.</text>
</comment>
<evidence type="ECO:0000313" key="3">
    <source>
        <dbReference type="Proteomes" id="UP000473658"/>
    </source>
</evidence>
<evidence type="ECO:0000313" key="2">
    <source>
        <dbReference type="EMBL" id="KAA3502573.1"/>
    </source>
</evidence>
<accession>A0AA88F533</accession>